<organism evidence="2 3">
    <name type="scientific">Penicillium subrubescens</name>
    <dbReference type="NCBI Taxonomy" id="1316194"/>
    <lineage>
        <taxon>Eukaryota</taxon>
        <taxon>Fungi</taxon>
        <taxon>Dikarya</taxon>
        <taxon>Ascomycota</taxon>
        <taxon>Pezizomycotina</taxon>
        <taxon>Eurotiomycetes</taxon>
        <taxon>Eurotiomycetidae</taxon>
        <taxon>Eurotiales</taxon>
        <taxon>Aspergillaceae</taxon>
        <taxon>Penicillium</taxon>
    </lineage>
</organism>
<comment type="caution">
    <text evidence="2">The sequence shown here is derived from an EMBL/GenBank/DDBJ whole genome shotgun (WGS) entry which is preliminary data.</text>
</comment>
<accession>A0A1Q5TCE9</accession>
<evidence type="ECO:0000313" key="2">
    <source>
        <dbReference type="EMBL" id="OKO97898.1"/>
    </source>
</evidence>
<feature type="compositionally biased region" description="Polar residues" evidence="1">
    <location>
        <begin position="158"/>
        <end position="172"/>
    </location>
</feature>
<dbReference type="AlphaFoldDB" id="A0A1Q5TCE9"/>
<proteinExistence type="predicted"/>
<reference evidence="2 3" key="1">
    <citation type="submission" date="2016-10" db="EMBL/GenBank/DDBJ databases">
        <title>Genome sequence of the ascomycete fungus Penicillium subrubescens.</title>
        <authorList>
            <person name="De Vries R.P."/>
            <person name="Peng M."/>
            <person name="Dilokpimol A."/>
            <person name="Hilden K."/>
            <person name="Makela M.R."/>
            <person name="Grigoriev I."/>
            <person name="Riley R."/>
            <person name="Granchi Z."/>
        </authorList>
    </citation>
    <scope>NUCLEOTIDE SEQUENCE [LARGE SCALE GENOMIC DNA]</scope>
    <source>
        <strain evidence="2 3">CBS 132785</strain>
    </source>
</reference>
<sequence length="185" mass="20196">MVILETKIFYIDKGTVKQPSYPDDFVEVKWASTSGPIGCVASDQKSSQSINPFVGDWIHTPGANTSLTSVTYFGSVTSQQGENCQDHSQSFSSSGQRTIPFHGKHSHWEPDLLGASLSMGNTDCISQFTYWAEGANAITQSEQYKTANHVSASKPAEHTSTGIGRLPQSNTMHQNWMDVDRYAGA</sequence>
<feature type="region of interest" description="Disordered" evidence="1">
    <location>
        <begin position="149"/>
        <end position="172"/>
    </location>
</feature>
<keyword evidence="3" id="KW-1185">Reference proteome</keyword>
<dbReference type="Proteomes" id="UP000186955">
    <property type="component" value="Unassembled WGS sequence"/>
</dbReference>
<evidence type="ECO:0000256" key="1">
    <source>
        <dbReference type="SAM" id="MobiDB-lite"/>
    </source>
</evidence>
<evidence type="ECO:0000313" key="3">
    <source>
        <dbReference type="Proteomes" id="UP000186955"/>
    </source>
</evidence>
<gene>
    <name evidence="2" type="ORF">PENSUB_9824</name>
</gene>
<name>A0A1Q5TCE9_9EURO</name>
<protein>
    <submittedName>
        <fullName evidence="2">Uncharacterized protein</fullName>
    </submittedName>
</protein>
<dbReference type="EMBL" id="MNBE01000683">
    <property type="protein sequence ID" value="OKO97898.1"/>
    <property type="molecule type" value="Genomic_DNA"/>
</dbReference>